<evidence type="ECO:0008006" key="3">
    <source>
        <dbReference type="Google" id="ProtNLM"/>
    </source>
</evidence>
<dbReference type="InterPro" id="IPR016195">
    <property type="entry name" value="Pol/histidinol_Pase-like"/>
</dbReference>
<sequence length="444" mass="50469">MKNLVIADLHLHSKYSRAVSQKMDLSEIGYWATQKGIDLVATADWTHPMWFRQLQNELIEKERGLYSLKNASVSISPKLRFVLATEVSSIYSQNGQVRRIHTVILSPNLKTSERVISALNARGVNLKSDGRPIMGLSMIELCELLWEIDEQIFVLPAHIWTPWFSMYGSKSGFDSIEACFGKYSDKITAIETGLSSDPIMNWSIPELERRQIVSFSDAHSGAKLGREATVFKKKQENYDYFDLIKALKQDKTGALEIAFTIEFFPEEGKYHYSGHRLCGVRLSPAEVKAANGLCPKCHKPLTIGVMDRVQELADQLLEEADLPTKLSHSKTKLIYPPKKNRPPFVSIIPLMELISHNLKVASVSKKVLEKYHFLIEKVGSEFEILLFKDLEELENLGETELAQLITKMRQRQIRLEPGYDGVFGKIEVNVQTDNQEQIAQNPLF</sequence>
<comment type="caution">
    <text evidence="1">The sequence shown here is derived from an EMBL/GenBank/DDBJ whole genome shotgun (WGS) entry which is preliminary data.</text>
</comment>
<dbReference type="PANTHER" id="PTHR40084:SF1">
    <property type="entry name" value="PHOSPHOTRANSFERASE"/>
    <property type="match status" value="1"/>
</dbReference>
<dbReference type="AlphaFoldDB" id="A0A1F7KGP8"/>
<evidence type="ECO:0000313" key="2">
    <source>
        <dbReference type="Proteomes" id="UP000178450"/>
    </source>
</evidence>
<dbReference type="CDD" id="cd19067">
    <property type="entry name" value="PfuEndoQ-like"/>
    <property type="match status" value="1"/>
</dbReference>
<organism evidence="1 2">
    <name type="scientific">Candidatus Roizmanbacteria bacterium RIFOXYA1_FULL_41_12</name>
    <dbReference type="NCBI Taxonomy" id="1802082"/>
    <lineage>
        <taxon>Bacteria</taxon>
        <taxon>Candidatus Roizmaniibacteriota</taxon>
    </lineage>
</organism>
<reference evidence="1 2" key="1">
    <citation type="journal article" date="2016" name="Nat. Commun.">
        <title>Thousands of microbial genomes shed light on interconnected biogeochemical processes in an aquifer system.</title>
        <authorList>
            <person name="Anantharaman K."/>
            <person name="Brown C.T."/>
            <person name="Hug L.A."/>
            <person name="Sharon I."/>
            <person name="Castelle C.J."/>
            <person name="Probst A.J."/>
            <person name="Thomas B.C."/>
            <person name="Singh A."/>
            <person name="Wilkins M.J."/>
            <person name="Karaoz U."/>
            <person name="Brodie E.L."/>
            <person name="Williams K.H."/>
            <person name="Hubbard S.S."/>
            <person name="Banfield J.F."/>
        </authorList>
    </citation>
    <scope>NUCLEOTIDE SEQUENCE [LARGE SCALE GENOMIC DNA]</scope>
</reference>
<name>A0A1F7KGP8_9BACT</name>
<evidence type="ECO:0000313" key="1">
    <source>
        <dbReference type="EMBL" id="OGK67030.1"/>
    </source>
</evidence>
<gene>
    <name evidence="1" type="ORF">A2209_03180</name>
</gene>
<protein>
    <recommendedName>
        <fullName evidence="3">DNA helicase UvrD</fullName>
    </recommendedName>
</protein>
<dbReference type="EMBL" id="MGBG01000002">
    <property type="protein sequence ID" value="OGK67030.1"/>
    <property type="molecule type" value="Genomic_DNA"/>
</dbReference>
<dbReference type="PANTHER" id="PTHR40084">
    <property type="entry name" value="PHOSPHOHYDROLASE, PHP FAMILY"/>
    <property type="match status" value="1"/>
</dbReference>
<accession>A0A1F7KGP8</accession>
<dbReference type="Gene3D" id="3.20.20.140">
    <property type="entry name" value="Metal-dependent hydrolases"/>
    <property type="match status" value="1"/>
</dbReference>
<dbReference type="Proteomes" id="UP000178450">
    <property type="component" value="Unassembled WGS sequence"/>
</dbReference>
<dbReference type="SUPFAM" id="SSF89550">
    <property type="entry name" value="PHP domain-like"/>
    <property type="match status" value="1"/>
</dbReference>
<proteinExistence type="predicted"/>